<feature type="chain" id="PRO_5011560963" description="peptidylprolyl isomerase" evidence="10">
    <location>
        <begin position="24"/>
        <end position="1045"/>
    </location>
</feature>
<evidence type="ECO:0000256" key="6">
    <source>
        <dbReference type="ARBA" id="ARBA00023235"/>
    </source>
</evidence>
<evidence type="ECO:0000256" key="1">
    <source>
        <dbReference type="ARBA" id="ARBA00000971"/>
    </source>
</evidence>
<dbReference type="InterPro" id="IPR001179">
    <property type="entry name" value="PPIase_FKBP_dom"/>
</dbReference>
<feature type="region of interest" description="Disordered" evidence="9">
    <location>
        <begin position="910"/>
        <end position="937"/>
    </location>
</feature>
<sequence length="1045" mass="115049">MLHRVCYLFAAGMLMMNGAVGLADPQHVASVEGIAEYQLENGVKVLLFPDPSKPQVTVNMTVFVGSRHEGYGEAGMAHLLEHMLFKGTPKYPQIPKVLKDHGADFNGTTWLDRTNYYETLPASPENLEFAISLEADRLINSFVKNEDLQSEMTVVRNEFERGENSPSSVLGQRIMSAAYEWHNYGKSTIGNRADIERVPIENLQKFYRKYYQPDNVMVIIAGAFDPEQALKLVNEHFGSIPKPDRVLDPTYTEEPAQDGDRMVMLRRVGDVGLAGALYHIPSGAHPDYVALDVLEHILTSSPSGRLYKALVETKLASSISGAAYALHDPGVLKFMAECSPGISPKDVLAKMLEVIETVGESGVSEEEVDRAKRYWMKVWEMSLADSSRMAVQLSDWAAQGDWRLIFLYRDRLEAVTPAEVDAVAKKYLKENNRTAGMFIPTSSSERISVPATPNLAEMIGDYQGREQVASGEAFEVTPENIEQRTTRVVLPSGVKAAFLPKKTRGESVILRMTLRYGTAESLMGLKNASEVLPALMLRGTEKLSRQQIQDALDKNKARLSPEGSPGDVTFELETRREHLADSLEVLRQVLREPALPADELEIIRNSRISQAEQGLTDPTELARVAVTKALGGNYPPADVRYIATVPEQIAFWKELQRDSVVKIYKEYLSGTVGEVSVVGDFEIDAVRPALEKIFADWKSSQPFAHIPRAGNLDVSAERKQIETPDKENATYLAGTVFPMNDMNPDYPALVMGNFVLGSSGLSSRLGDRVRQKQGLSYSVGSYVRSAALDERTTFLTYAITNPGNMSKVESSIQDEIEMLLKDGVTAQELAAAQKGYLEAQIIDRSDDKQIAAILNSTLYLNRTMQYYVEREAAIKKLTIEVVHAALRKWIQPNHIVVVVAGDFAKAKAAAPASAATEPKSEMKAETPMSTASSSPEFQKTASGLKYKILTPGTGKQPTAASTVVCHYRGWLDNGSEFDSSHGGAPIEFPLSGVIRGWTEGLQLVKEGGKIELEIPAELGYGKRGAPPVIPANATLHFEVELVKVK</sequence>
<dbReference type="InterPro" id="IPR001431">
    <property type="entry name" value="Pept_M16_Zn_BS"/>
</dbReference>
<dbReference type="FunFam" id="3.10.50.40:FF:000006">
    <property type="entry name" value="Peptidyl-prolyl cis-trans isomerase"/>
    <property type="match status" value="1"/>
</dbReference>
<dbReference type="GO" id="GO:0004222">
    <property type="term" value="F:metalloendopeptidase activity"/>
    <property type="evidence" value="ECO:0007669"/>
    <property type="project" value="InterPro"/>
</dbReference>
<dbReference type="PANTHER" id="PTHR11851:SF49">
    <property type="entry name" value="MITOCHONDRIAL-PROCESSING PEPTIDASE SUBUNIT ALPHA"/>
    <property type="match status" value="1"/>
</dbReference>
<evidence type="ECO:0000259" key="11">
    <source>
        <dbReference type="PROSITE" id="PS50059"/>
    </source>
</evidence>
<feature type="signal peptide" evidence="10">
    <location>
        <begin position="1"/>
        <end position="23"/>
    </location>
</feature>
<evidence type="ECO:0000256" key="7">
    <source>
        <dbReference type="PROSITE-ProRule" id="PRU00277"/>
    </source>
</evidence>
<evidence type="ECO:0000256" key="2">
    <source>
        <dbReference type="ARBA" id="ARBA00001947"/>
    </source>
</evidence>
<dbReference type="Pfam" id="PF05193">
    <property type="entry name" value="Peptidase_M16_C"/>
    <property type="match status" value="2"/>
</dbReference>
<comment type="cofactor">
    <cofactor evidence="2">
        <name>Zn(2+)</name>
        <dbReference type="ChEBI" id="CHEBI:29105"/>
    </cofactor>
</comment>
<dbReference type="InterPro" id="IPR050361">
    <property type="entry name" value="MPP/UQCRC_Complex"/>
</dbReference>
<keyword evidence="13" id="KW-1185">Reference proteome</keyword>
<dbReference type="EC" id="5.2.1.8" evidence="4 7"/>
<keyword evidence="12" id="KW-0378">Hydrolase</keyword>
<accession>A0A1I3JAA9</accession>
<dbReference type="Pfam" id="PF00675">
    <property type="entry name" value="Peptidase_M16"/>
    <property type="match status" value="1"/>
</dbReference>
<proteinExistence type="inferred from homology"/>
<dbReference type="Gene3D" id="3.30.830.10">
    <property type="entry name" value="Metalloenzyme, LuxS/M16 peptidase-like"/>
    <property type="match status" value="4"/>
</dbReference>
<keyword evidence="12" id="KW-0645">Protease</keyword>
<dbReference type="Proteomes" id="UP000199518">
    <property type="component" value="Unassembled WGS sequence"/>
</dbReference>
<keyword evidence="5 7" id="KW-0697">Rotamase</keyword>
<evidence type="ECO:0000313" key="13">
    <source>
        <dbReference type="Proteomes" id="UP000199518"/>
    </source>
</evidence>
<feature type="compositionally biased region" description="Polar residues" evidence="9">
    <location>
        <begin position="927"/>
        <end position="937"/>
    </location>
</feature>
<keyword evidence="10" id="KW-0732">Signal</keyword>
<reference evidence="13" key="1">
    <citation type="submission" date="2016-10" db="EMBL/GenBank/DDBJ databases">
        <authorList>
            <person name="Varghese N."/>
            <person name="Submissions S."/>
        </authorList>
    </citation>
    <scope>NUCLEOTIDE SEQUENCE [LARGE SCALE GENOMIC DNA]</scope>
    <source>
        <strain evidence="13">DSM 26348</strain>
    </source>
</reference>
<dbReference type="InterPro" id="IPR046357">
    <property type="entry name" value="PPIase_dom_sf"/>
</dbReference>
<evidence type="ECO:0000256" key="9">
    <source>
        <dbReference type="SAM" id="MobiDB-lite"/>
    </source>
</evidence>
<dbReference type="RefSeq" id="WP_092051185.1">
    <property type="nucleotide sequence ID" value="NZ_FOQD01000010.1"/>
</dbReference>
<dbReference type="SUPFAM" id="SSF54534">
    <property type="entry name" value="FKBP-like"/>
    <property type="match status" value="1"/>
</dbReference>
<dbReference type="Gene3D" id="3.10.50.40">
    <property type="match status" value="1"/>
</dbReference>
<evidence type="ECO:0000256" key="4">
    <source>
        <dbReference type="ARBA" id="ARBA00013194"/>
    </source>
</evidence>
<comment type="catalytic activity">
    <reaction evidence="1 7">
        <text>[protein]-peptidylproline (omega=180) = [protein]-peptidylproline (omega=0)</text>
        <dbReference type="Rhea" id="RHEA:16237"/>
        <dbReference type="Rhea" id="RHEA-COMP:10747"/>
        <dbReference type="Rhea" id="RHEA-COMP:10748"/>
        <dbReference type="ChEBI" id="CHEBI:83833"/>
        <dbReference type="ChEBI" id="CHEBI:83834"/>
        <dbReference type="EC" id="5.2.1.8"/>
    </reaction>
</comment>
<dbReference type="InterPro" id="IPR011249">
    <property type="entry name" value="Metalloenz_LuxS/M16"/>
</dbReference>
<evidence type="ECO:0000256" key="5">
    <source>
        <dbReference type="ARBA" id="ARBA00023110"/>
    </source>
</evidence>
<evidence type="ECO:0000256" key="3">
    <source>
        <dbReference type="ARBA" id="ARBA00007261"/>
    </source>
</evidence>
<dbReference type="InterPro" id="IPR007863">
    <property type="entry name" value="Peptidase_M16_C"/>
</dbReference>
<gene>
    <name evidence="12" type="ORF">SAMN05421753_110103</name>
</gene>
<dbReference type="GO" id="GO:0046872">
    <property type="term" value="F:metal ion binding"/>
    <property type="evidence" value="ECO:0007669"/>
    <property type="project" value="InterPro"/>
</dbReference>
<dbReference type="Pfam" id="PF00254">
    <property type="entry name" value="FKBP_C"/>
    <property type="match status" value="1"/>
</dbReference>
<evidence type="ECO:0000256" key="8">
    <source>
        <dbReference type="RuleBase" id="RU004447"/>
    </source>
</evidence>
<dbReference type="PROSITE" id="PS50059">
    <property type="entry name" value="FKBP_PPIASE"/>
    <property type="match status" value="1"/>
</dbReference>
<dbReference type="EMBL" id="FOQD01000010">
    <property type="protein sequence ID" value="SFI56898.1"/>
    <property type="molecule type" value="Genomic_DNA"/>
</dbReference>
<evidence type="ECO:0000313" key="12">
    <source>
        <dbReference type="EMBL" id="SFI56898.1"/>
    </source>
</evidence>
<organism evidence="12 13">
    <name type="scientific">Planctomicrobium piriforme</name>
    <dbReference type="NCBI Taxonomy" id="1576369"/>
    <lineage>
        <taxon>Bacteria</taxon>
        <taxon>Pseudomonadati</taxon>
        <taxon>Planctomycetota</taxon>
        <taxon>Planctomycetia</taxon>
        <taxon>Planctomycetales</taxon>
        <taxon>Planctomycetaceae</taxon>
        <taxon>Planctomicrobium</taxon>
    </lineage>
</organism>
<dbReference type="STRING" id="1576369.SAMN05421753_110103"/>
<keyword evidence="6 7" id="KW-0413">Isomerase</keyword>
<protein>
    <recommendedName>
        <fullName evidence="4 7">peptidylprolyl isomerase</fullName>
        <ecNumber evidence="4 7">5.2.1.8</ecNumber>
    </recommendedName>
</protein>
<dbReference type="OrthoDB" id="9811314at2"/>
<evidence type="ECO:0000256" key="10">
    <source>
        <dbReference type="SAM" id="SignalP"/>
    </source>
</evidence>
<name>A0A1I3JAA9_9PLAN</name>
<dbReference type="GO" id="GO:0003755">
    <property type="term" value="F:peptidyl-prolyl cis-trans isomerase activity"/>
    <property type="evidence" value="ECO:0007669"/>
    <property type="project" value="UniProtKB-KW"/>
</dbReference>
<dbReference type="SUPFAM" id="SSF63411">
    <property type="entry name" value="LuxS/MPP-like metallohydrolase"/>
    <property type="match status" value="4"/>
</dbReference>
<dbReference type="PROSITE" id="PS00143">
    <property type="entry name" value="INSULINASE"/>
    <property type="match status" value="1"/>
</dbReference>
<dbReference type="PANTHER" id="PTHR11851">
    <property type="entry name" value="METALLOPROTEASE"/>
    <property type="match status" value="1"/>
</dbReference>
<comment type="similarity">
    <text evidence="3 8">Belongs to the peptidase M16 family.</text>
</comment>
<feature type="domain" description="PPIase FKBP-type" evidence="11">
    <location>
        <begin position="960"/>
        <end position="1045"/>
    </location>
</feature>
<dbReference type="GO" id="GO:0006508">
    <property type="term" value="P:proteolysis"/>
    <property type="evidence" value="ECO:0007669"/>
    <property type="project" value="UniProtKB-KW"/>
</dbReference>
<dbReference type="AlphaFoldDB" id="A0A1I3JAA9"/>
<dbReference type="InterPro" id="IPR011765">
    <property type="entry name" value="Pept_M16_N"/>
</dbReference>